<feature type="transmembrane region" description="Helical" evidence="5">
    <location>
        <begin position="108"/>
        <end position="127"/>
    </location>
</feature>
<evidence type="ECO:0000256" key="1">
    <source>
        <dbReference type="ARBA" id="ARBA00004141"/>
    </source>
</evidence>
<reference evidence="6" key="1">
    <citation type="submission" date="2021-04" db="EMBL/GenBank/DDBJ databases">
        <authorList>
            <consortium name="Molecular Ecology Group"/>
        </authorList>
    </citation>
    <scope>NUCLEOTIDE SEQUENCE</scope>
</reference>
<evidence type="ECO:0000256" key="4">
    <source>
        <dbReference type="ARBA" id="ARBA00023136"/>
    </source>
</evidence>
<keyword evidence="2 5" id="KW-0812">Transmembrane</keyword>
<dbReference type="Gene3D" id="1.20.1250.20">
    <property type="entry name" value="MFS general substrate transporter like domains"/>
    <property type="match status" value="1"/>
</dbReference>
<dbReference type="AlphaFoldDB" id="A0A8S3ZSK6"/>
<evidence type="ECO:0000313" key="6">
    <source>
        <dbReference type="EMBL" id="CAG5130575.1"/>
    </source>
</evidence>
<dbReference type="EMBL" id="CAJHNH020004114">
    <property type="protein sequence ID" value="CAG5130575.1"/>
    <property type="molecule type" value="Genomic_DNA"/>
</dbReference>
<accession>A0A8S3ZSK6</accession>
<comment type="subcellular location">
    <subcellularLocation>
        <location evidence="1">Membrane</location>
        <topology evidence="1">Multi-pass membrane protein</topology>
    </subcellularLocation>
</comment>
<organism evidence="6 7">
    <name type="scientific">Candidula unifasciata</name>
    <dbReference type="NCBI Taxonomy" id="100452"/>
    <lineage>
        <taxon>Eukaryota</taxon>
        <taxon>Metazoa</taxon>
        <taxon>Spiralia</taxon>
        <taxon>Lophotrochozoa</taxon>
        <taxon>Mollusca</taxon>
        <taxon>Gastropoda</taxon>
        <taxon>Heterobranchia</taxon>
        <taxon>Euthyneura</taxon>
        <taxon>Panpulmonata</taxon>
        <taxon>Eupulmonata</taxon>
        <taxon>Stylommatophora</taxon>
        <taxon>Helicina</taxon>
        <taxon>Helicoidea</taxon>
        <taxon>Geomitridae</taxon>
        <taxon>Candidula</taxon>
    </lineage>
</organism>
<evidence type="ECO:0000313" key="7">
    <source>
        <dbReference type="Proteomes" id="UP000678393"/>
    </source>
</evidence>
<dbReference type="GO" id="GO:0016020">
    <property type="term" value="C:membrane"/>
    <property type="evidence" value="ECO:0007669"/>
    <property type="project" value="UniProtKB-SubCell"/>
</dbReference>
<dbReference type="InterPro" id="IPR050382">
    <property type="entry name" value="MFS_Na/Anion_cotransporter"/>
</dbReference>
<comment type="caution">
    <text evidence="6">The sequence shown here is derived from an EMBL/GenBank/DDBJ whole genome shotgun (WGS) entry which is preliminary data.</text>
</comment>
<keyword evidence="3 5" id="KW-1133">Transmembrane helix</keyword>
<dbReference type="GO" id="GO:0022857">
    <property type="term" value="F:transmembrane transporter activity"/>
    <property type="evidence" value="ECO:0007669"/>
    <property type="project" value="TreeGrafter"/>
</dbReference>
<protein>
    <submittedName>
        <fullName evidence="6">Uncharacterized protein</fullName>
    </submittedName>
</protein>
<evidence type="ECO:0000256" key="2">
    <source>
        <dbReference type="ARBA" id="ARBA00022692"/>
    </source>
</evidence>
<name>A0A8S3ZSK6_9EUPU</name>
<keyword evidence="7" id="KW-1185">Reference proteome</keyword>
<evidence type="ECO:0000256" key="3">
    <source>
        <dbReference type="ARBA" id="ARBA00022989"/>
    </source>
</evidence>
<dbReference type="OrthoDB" id="6160692at2759"/>
<dbReference type="Proteomes" id="UP000678393">
    <property type="component" value="Unassembled WGS sequence"/>
</dbReference>
<keyword evidence="4 5" id="KW-0472">Membrane</keyword>
<sequence length="170" mass="18511">MLLWSALGNWLLTLRSMTVNRVRKTMTIGKALTETMHRWVAVVLVVVSVASASCGTIMSSVIPLDMAPRYSGFISGLYSSLTCLASLTSPMFVTAITAKGLYTEWRSVWITMAAVKLTSGLIFLIFGNASLQPWAVSEPNTSTSKILVVPPPDRTQKDVSEALSFHPLET</sequence>
<dbReference type="SUPFAM" id="SSF103473">
    <property type="entry name" value="MFS general substrate transporter"/>
    <property type="match status" value="1"/>
</dbReference>
<feature type="transmembrane region" description="Helical" evidence="5">
    <location>
        <begin position="40"/>
        <end position="64"/>
    </location>
</feature>
<evidence type="ECO:0000256" key="5">
    <source>
        <dbReference type="SAM" id="Phobius"/>
    </source>
</evidence>
<dbReference type="PANTHER" id="PTHR11662:SF399">
    <property type="entry name" value="FI19708P1-RELATED"/>
    <property type="match status" value="1"/>
</dbReference>
<dbReference type="PANTHER" id="PTHR11662">
    <property type="entry name" value="SOLUTE CARRIER FAMILY 17"/>
    <property type="match status" value="1"/>
</dbReference>
<gene>
    <name evidence="6" type="ORF">CUNI_LOCUS16133</name>
</gene>
<feature type="transmembrane region" description="Helical" evidence="5">
    <location>
        <begin position="76"/>
        <end position="96"/>
    </location>
</feature>
<proteinExistence type="predicted"/>
<dbReference type="GO" id="GO:0006820">
    <property type="term" value="P:monoatomic anion transport"/>
    <property type="evidence" value="ECO:0007669"/>
    <property type="project" value="TreeGrafter"/>
</dbReference>
<dbReference type="InterPro" id="IPR036259">
    <property type="entry name" value="MFS_trans_sf"/>
</dbReference>